<dbReference type="SUPFAM" id="SSF57903">
    <property type="entry name" value="FYVE/PHD zinc finger"/>
    <property type="match status" value="2"/>
</dbReference>
<dbReference type="InterPro" id="IPR019786">
    <property type="entry name" value="Zinc_finger_PHD-type_CS"/>
</dbReference>
<keyword evidence="6" id="KW-0677">Repeat</keyword>
<evidence type="ECO:0000256" key="3">
    <source>
        <dbReference type="ARBA" id="ARBA00022499"/>
    </source>
</evidence>
<dbReference type="SUPFAM" id="SSF49879">
    <property type="entry name" value="SMAD/FHA domain"/>
    <property type="match status" value="1"/>
</dbReference>
<protein>
    <recommendedName>
        <fullName evidence="14">PHD finger protein 12</fullName>
    </recommendedName>
    <alternativeName>
        <fullName evidence="15">PHD factor 1</fullName>
    </alternativeName>
</protein>
<dbReference type="InterPro" id="IPR001965">
    <property type="entry name" value="Znf_PHD"/>
</dbReference>
<feature type="compositionally biased region" description="Basic and acidic residues" evidence="17">
    <location>
        <begin position="526"/>
        <end position="538"/>
    </location>
</feature>
<dbReference type="InterPro" id="IPR000253">
    <property type="entry name" value="FHA_dom"/>
</dbReference>
<feature type="domain" description="FHA" evidence="18">
    <location>
        <begin position="749"/>
        <end position="803"/>
    </location>
</feature>
<dbReference type="InterPro" id="IPR008984">
    <property type="entry name" value="SMAD_FHA_dom_sf"/>
</dbReference>
<dbReference type="FunFam" id="3.30.40.10:FF:000154">
    <property type="entry name" value="PHD finger protein 12"/>
    <property type="match status" value="1"/>
</dbReference>
<keyword evidence="2" id="KW-0678">Repressor</keyword>
<feature type="region of interest" description="Disordered" evidence="17">
    <location>
        <begin position="616"/>
        <end position="648"/>
    </location>
</feature>
<evidence type="ECO:0000256" key="14">
    <source>
        <dbReference type="ARBA" id="ARBA00068755"/>
    </source>
</evidence>
<dbReference type="PANTHER" id="PTHR46309:SF1">
    <property type="entry name" value="PHD FINGER PROTEIN 12"/>
    <property type="match status" value="1"/>
</dbReference>
<evidence type="ECO:0000256" key="9">
    <source>
        <dbReference type="ARBA" id="ARBA00022843"/>
    </source>
</evidence>
<feature type="compositionally biased region" description="Low complexity" evidence="17">
    <location>
        <begin position="630"/>
        <end position="648"/>
    </location>
</feature>
<keyword evidence="5" id="KW-0479">Metal-binding</keyword>
<dbReference type="PROSITE" id="PS01359">
    <property type="entry name" value="ZF_PHD_1"/>
    <property type="match status" value="1"/>
</dbReference>
<evidence type="ECO:0000256" key="6">
    <source>
        <dbReference type="ARBA" id="ARBA00022737"/>
    </source>
</evidence>
<evidence type="ECO:0000256" key="2">
    <source>
        <dbReference type="ARBA" id="ARBA00022491"/>
    </source>
</evidence>
<organism evidence="20 21">
    <name type="scientific">Cyprinus carpio</name>
    <name type="common">Common carp</name>
    <dbReference type="NCBI Taxonomy" id="7962"/>
    <lineage>
        <taxon>Eukaryota</taxon>
        <taxon>Metazoa</taxon>
        <taxon>Chordata</taxon>
        <taxon>Craniata</taxon>
        <taxon>Vertebrata</taxon>
        <taxon>Euteleostomi</taxon>
        <taxon>Actinopterygii</taxon>
        <taxon>Neopterygii</taxon>
        <taxon>Teleostei</taxon>
        <taxon>Ostariophysi</taxon>
        <taxon>Cypriniformes</taxon>
        <taxon>Cyprinidae</taxon>
        <taxon>Cyprininae</taxon>
        <taxon>Cyprinus</taxon>
    </lineage>
</organism>
<evidence type="ECO:0000256" key="4">
    <source>
        <dbReference type="ARBA" id="ARBA00022553"/>
    </source>
</evidence>
<dbReference type="InterPro" id="IPR013083">
    <property type="entry name" value="Znf_RING/FYVE/PHD"/>
</dbReference>
<dbReference type="SMART" id="SM00249">
    <property type="entry name" value="PHD"/>
    <property type="match status" value="2"/>
</dbReference>
<keyword evidence="11" id="KW-0804">Transcription</keyword>
<dbReference type="GO" id="GO:0070822">
    <property type="term" value="C:Sin3-type complex"/>
    <property type="evidence" value="ECO:0007669"/>
    <property type="project" value="TreeGrafter"/>
</dbReference>
<dbReference type="InterPro" id="IPR038098">
    <property type="entry name" value="PHF12_MRG-bd_sf"/>
</dbReference>
<proteinExistence type="predicted"/>
<dbReference type="CDD" id="cd22703">
    <property type="entry name" value="FHA_PHF12"/>
    <property type="match status" value="1"/>
</dbReference>
<feature type="region of interest" description="Disordered" evidence="17">
    <location>
        <begin position="29"/>
        <end position="59"/>
    </location>
</feature>
<evidence type="ECO:0000256" key="15">
    <source>
        <dbReference type="ARBA" id="ARBA00076589"/>
    </source>
</evidence>
<keyword evidence="21" id="KW-1185">Reference proteome</keyword>
<sequence>MWGKMENPTIVYDLDTSGGLMEQIQTLLAPPKSEDGEKRTKKPDRSTRRAGRASNHDTCDSCREGGDLLCCDHCPAAFHLQCCNPPLSREMLPPGDWMCHRCTVRKKKREQKKEQINGLLELQLGKQMPSPAPEQECGTLCLDPSVGLGSTGLRTAVAQVRLLERQPSSRPATPNSNTSSTDTPTPSEQNDMEEDLLDVEDEAQGSEPEISNITTTLKRPFDLLIAAAMQRNPTQFQLPTDLTCTTTLPGTSKRRRKDELSGKNVKRPQHELDHCGLVPLPVKVCYTCSRSCRLAPLIQCDYCPLLFHMDCLDPPLTAFPTGRWMCPNHIQNLVLNQRTLTLSNRCQLFDQFQDRISQHAVKLDFLQRIHQQHPPTWRSAHANSRKTLKVPDAIKSQYQNPPTLMATAGIREGELVCSGLSESFAPQHLASEDEQCQWLKDVISLQCSIMRHLWNRQTSPWDSEHTEKTDLKLRDSCQSATSTGSQSIAPKGSCSSCTDGLCQNCKTTNGPLDRLVQSNGMQGPDRPQENTTDHEMSRLHMPTPPNHANTETVIKTENASLKSCSSTEIPPPACVKSKPNTPSCDHGKTALASDTAAAKLLGSTACSGAHAVKPQKIISDTESKDQRSPSNSSDGNAASDSAMAGSGDVFSCTEPNMLELSGRIKDIMQGSGEVELGSLDEKFIKHLAWQRIQQLFESKTSPVQSSSPLLVSPTHRKHSEAQNKEVQARASFCSASGKGTAVNMCYRSLYIGTGADMDVCLTNYGHCNYVSGKHACIFYDENTKQYELLNYSEHGTTVDNVLYSCDFSEKMSQSPSNNLLAKVQNIIRRCRKKEQEESSVGLAATSEVGVMSCESQDALITPCNCKNSSSSLIGGSGAGWEGTALLHHGSHIKLGCLQFIFSITEFANKSLKDELTTCTLTPTPGQQGEQLSKAMPPSLQHNLVT</sequence>
<comment type="subunit">
    <text evidence="13">Component of SIN3 complexes. Interacts with SIN3A in a complex composed of HDAC1, SAP30 and SIN3A. Component of the SIN3B complex, which includes SIN3B, HDAC2 or HDAC1, PHF12 and MORF4L1; interacts directly with all subunits. Interacts with TLE5.</text>
</comment>
<evidence type="ECO:0000256" key="5">
    <source>
        <dbReference type="ARBA" id="ARBA00022723"/>
    </source>
</evidence>
<evidence type="ECO:0000256" key="10">
    <source>
        <dbReference type="ARBA" id="ARBA00023015"/>
    </source>
</evidence>
<evidence type="ECO:0000256" key="7">
    <source>
        <dbReference type="ARBA" id="ARBA00022771"/>
    </source>
</evidence>
<evidence type="ECO:0000256" key="11">
    <source>
        <dbReference type="ARBA" id="ARBA00023163"/>
    </source>
</evidence>
<dbReference type="Pfam" id="PF00628">
    <property type="entry name" value="PHD"/>
    <property type="match status" value="2"/>
</dbReference>
<evidence type="ECO:0000256" key="1">
    <source>
        <dbReference type="ARBA" id="ARBA00004123"/>
    </source>
</evidence>
<keyword evidence="8" id="KW-0862">Zinc</keyword>
<feature type="region of interest" description="Disordered" evidence="17">
    <location>
        <begin position="163"/>
        <end position="190"/>
    </location>
</feature>
<feature type="domain" description="PHD-type" evidence="19">
    <location>
        <begin position="56"/>
        <end position="105"/>
    </location>
</feature>
<evidence type="ECO:0000256" key="16">
    <source>
        <dbReference type="PROSITE-ProRule" id="PRU00146"/>
    </source>
</evidence>
<evidence type="ECO:0000256" key="12">
    <source>
        <dbReference type="ARBA" id="ARBA00023242"/>
    </source>
</evidence>
<dbReference type="CDD" id="cd15533">
    <property type="entry name" value="PHD1_PHF12"/>
    <property type="match status" value="1"/>
</dbReference>
<dbReference type="PANTHER" id="PTHR46309">
    <property type="entry name" value="PHD FINGER PROTEIN 12"/>
    <property type="match status" value="1"/>
</dbReference>
<dbReference type="AlphaFoldDB" id="A0A8C1KG95"/>
<evidence type="ECO:0000259" key="18">
    <source>
        <dbReference type="PROSITE" id="PS50006"/>
    </source>
</evidence>
<dbReference type="CDD" id="cd15534">
    <property type="entry name" value="PHD2_PHF12_Rco1"/>
    <property type="match status" value="1"/>
</dbReference>
<evidence type="ECO:0000313" key="21">
    <source>
        <dbReference type="Proteomes" id="UP000694427"/>
    </source>
</evidence>
<feature type="region of interest" description="Disordered" evidence="17">
    <location>
        <begin position="513"/>
        <end position="549"/>
    </location>
</feature>
<dbReference type="Gene3D" id="3.30.40.10">
    <property type="entry name" value="Zinc/RING finger domain, C3HC4 (zinc finger)"/>
    <property type="match status" value="2"/>
</dbReference>
<keyword evidence="9" id="KW-0832">Ubl conjugation</keyword>
<feature type="region of interest" description="Disordered" evidence="17">
    <location>
        <begin position="240"/>
        <end position="266"/>
    </location>
</feature>
<dbReference type="PROSITE" id="PS50006">
    <property type="entry name" value="FHA_DOMAIN"/>
    <property type="match status" value="1"/>
</dbReference>
<accession>A0A8C1KG95</accession>
<reference evidence="20" key="2">
    <citation type="submission" date="2025-09" db="UniProtKB">
        <authorList>
            <consortium name="Ensembl"/>
        </authorList>
    </citation>
    <scope>IDENTIFICATION</scope>
</reference>
<feature type="domain" description="PHD-type" evidence="19">
    <location>
        <begin position="282"/>
        <end position="332"/>
    </location>
</feature>
<dbReference type="FunFam" id="3.30.40.10:FF:000164">
    <property type="entry name" value="PHD finger protein 12"/>
    <property type="match status" value="1"/>
</dbReference>
<keyword evidence="4" id="KW-0597">Phosphoprotein</keyword>
<feature type="compositionally biased region" description="Low complexity" evidence="17">
    <location>
        <begin position="168"/>
        <end position="187"/>
    </location>
</feature>
<dbReference type="Proteomes" id="UP000694427">
    <property type="component" value="Unplaced"/>
</dbReference>
<comment type="subcellular location">
    <subcellularLocation>
        <location evidence="1">Nucleus</location>
    </subcellularLocation>
</comment>
<feature type="compositionally biased region" description="Low complexity" evidence="17">
    <location>
        <begin position="240"/>
        <end position="251"/>
    </location>
</feature>
<evidence type="ECO:0000256" key="17">
    <source>
        <dbReference type="SAM" id="MobiDB-lite"/>
    </source>
</evidence>
<dbReference type="Pfam" id="PF16737">
    <property type="entry name" value="PHF12_MRG_bd"/>
    <property type="match status" value="1"/>
</dbReference>
<evidence type="ECO:0000313" key="20">
    <source>
        <dbReference type="Ensembl" id="ENSCCRP00010046721.1"/>
    </source>
</evidence>
<dbReference type="InterPro" id="IPR042163">
    <property type="entry name" value="PHF12"/>
</dbReference>
<feature type="region of interest" description="Disordered" evidence="17">
    <location>
        <begin position="922"/>
        <end position="945"/>
    </location>
</feature>
<evidence type="ECO:0000259" key="19">
    <source>
        <dbReference type="PROSITE" id="PS50016"/>
    </source>
</evidence>
<dbReference type="Gene3D" id="6.10.20.60">
    <property type="entry name" value="PHD finger protein 12"/>
    <property type="match status" value="1"/>
</dbReference>
<evidence type="ECO:0000256" key="13">
    <source>
        <dbReference type="ARBA" id="ARBA00065785"/>
    </source>
</evidence>
<dbReference type="Gene3D" id="2.60.200.20">
    <property type="match status" value="1"/>
</dbReference>
<dbReference type="Ensembl" id="ENSCCRT00010051212.1">
    <property type="protein sequence ID" value="ENSCCRP00010046721.1"/>
    <property type="gene ID" value="ENSCCRG00010019471.1"/>
</dbReference>
<evidence type="ECO:0000256" key="8">
    <source>
        <dbReference type="ARBA" id="ARBA00022833"/>
    </source>
</evidence>
<dbReference type="InterPro" id="IPR019787">
    <property type="entry name" value="Znf_PHD-finger"/>
</dbReference>
<feature type="compositionally biased region" description="Basic and acidic residues" evidence="17">
    <location>
        <begin position="32"/>
        <end position="47"/>
    </location>
</feature>
<reference evidence="20" key="1">
    <citation type="submission" date="2025-08" db="UniProtKB">
        <authorList>
            <consortium name="Ensembl"/>
        </authorList>
    </citation>
    <scope>IDENTIFICATION</scope>
</reference>
<keyword evidence="7 16" id="KW-0863">Zinc-finger</keyword>
<dbReference type="InterPro" id="IPR031966">
    <property type="entry name" value="PHF12_MRG-bd"/>
</dbReference>
<dbReference type="GO" id="GO:0008270">
    <property type="term" value="F:zinc ion binding"/>
    <property type="evidence" value="ECO:0007669"/>
    <property type="project" value="UniProtKB-KW"/>
</dbReference>
<dbReference type="GO" id="GO:0000122">
    <property type="term" value="P:negative regulation of transcription by RNA polymerase II"/>
    <property type="evidence" value="ECO:0007669"/>
    <property type="project" value="TreeGrafter"/>
</dbReference>
<dbReference type="PROSITE" id="PS50016">
    <property type="entry name" value="ZF_PHD_2"/>
    <property type="match status" value="2"/>
</dbReference>
<keyword evidence="3" id="KW-1017">Isopeptide bond</keyword>
<name>A0A8C1KG95_CYPCA</name>
<dbReference type="InterPro" id="IPR011011">
    <property type="entry name" value="Znf_FYVE_PHD"/>
</dbReference>
<dbReference type="GO" id="GO:0003714">
    <property type="term" value="F:transcription corepressor activity"/>
    <property type="evidence" value="ECO:0007669"/>
    <property type="project" value="InterPro"/>
</dbReference>
<keyword evidence="12" id="KW-0539">Nucleus</keyword>
<keyword evidence="10" id="KW-0805">Transcription regulation</keyword>